<dbReference type="GO" id="GO:0043565">
    <property type="term" value="F:sequence-specific DNA binding"/>
    <property type="evidence" value="ECO:0007669"/>
    <property type="project" value="InterPro"/>
</dbReference>
<evidence type="ECO:0000256" key="9">
    <source>
        <dbReference type="PROSITE-ProRule" id="PRU00469"/>
    </source>
</evidence>
<feature type="domain" description="TFIIB-type" evidence="11">
    <location>
        <begin position="23"/>
        <end position="56"/>
    </location>
</feature>
<evidence type="ECO:0000256" key="7">
    <source>
        <dbReference type="ARBA" id="ARBA00056616"/>
    </source>
</evidence>
<dbReference type="GO" id="GO:0016251">
    <property type="term" value="F:RNA polymerase II general transcription initiation factor activity"/>
    <property type="evidence" value="ECO:0007669"/>
    <property type="project" value="TreeGrafter"/>
</dbReference>
<dbReference type="PANTHER" id="PTHR11618:SF13">
    <property type="entry name" value="TRANSCRIPTION INITIATION FACTOR IIB"/>
    <property type="match status" value="1"/>
</dbReference>
<dbReference type="InterPro" id="IPR013137">
    <property type="entry name" value="Znf_TFIIB"/>
</dbReference>
<dbReference type="PROSITE" id="PS51134">
    <property type="entry name" value="ZF_TFIIB"/>
    <property type="match status" value="1"/>
</dbReference>
<dbReference type="Gene3D" id="1.10.472.10">
    <property type="entry name" value="Cyclin-like"/>
    <property type="match status" value="1"/>
</dbReference>
<dbReference type="GO" id="GO:0005634">
    <property type="term" value="C:nucleus"/>
    <property type="evidence" value="ECO:0007669"/>
    <property type="project" value="TreeGrafter"/>
</dbReference>
<keyword evidence="9" id="KW-0479">Metal-binding</keyword>
<dbReference type="SUPFAM" id="SSF47954">
    <property type="entry name" value="Cyclin-like"/>
    <property type="match status" value="2"/>
</dbReference>
<accession>A0AAD5S839</accession>
<dbReference type="GO" id="GO:0097550">
    <property type="term" value="C:transcription preinitiation complex"/>
    <property type="evidence" value="ECO:0007669"/>
    <property type="project" value="TreeGrafter"/>
</dbReference>
<dbReference type="Pfam" id="PF08271">
    <property type="entry name" value="Zn_Ribbon_TF"/>
    <property type="match status" value="1"/>
</dbReference>
<dbReference type="SUPFAM" id="SSF57783">
    <property type="entry name" value="Zinc beta-ribbon"/>
    <property type="match status" value="1"/>
</dbReference>
<comment type="caution">
    <text evidence="12">The sequence shown here is derived from an EMBL/GenBank/DDBJ whole genome shotgun (WGS) entry which is preliminary data.</text>
</comment>
<evidence type="ECO:0000313" key="13">
    <source>
        <dbReference type="Proteomes" id="UP001212841"/>
    </source>
</evidence>
<evidence type="ECO:0000259" key="10">
    <source>
        <dbReference type="PROSITE" id="PS50114"/>
    </source>
</evidence>
<dbReference type="GO" id="GO:0017025">
    <property type="term" value="F:TBP-class protein binding"/>
    <property type="evidence" value="ECO:0007669"/>
    <property type="project" value="InterPro"/>
</dbReference>
<dbReference type="Proteomes" id="UP001212841">
    <property type="component" value="Unassembled WGS sequence"/>
</dbReference>
<evidence type="ECO:0000256" key="4">
    <source>
        <dbReference type="ARBA" id="ARBA00023015"/>
    </source>
</evidence>
<dbReference type="GO" id="GO:0006355">
    <property type="term" value="P:regulation of DNA-templated transcription"/>
    <property type="evidence" value="ECO:0007669"/>
    <property type="project" value="InterPro"/>
</dbReference>
<name>A0AAD5S839_9FUNG</name>
<dbReference type="PROSITE" id="PS50114">
    <property type="entry name" value="GATA_ZN_FINGER_2"/>
    <property type="match status" value="1"/>
</dbReference>
<dbReference type="InterPro" id="IPR000812">
    <property type="entry name" value="TFIIB"/>
</dbReference>
<comment type="function">
    <text evidence="7">General factor that plays a major role in the activation of eukaryotic genes transcribed by RNA polymerase II.</text>
</comment>
<dbReference type="PRINTS" id="PR00685">
    <property type="entry name" value="TIFACTORIIB"/>
</dbReference>
<dbReference type="EMBL" id="JADGJD010000717">
    <property type="protein sequence ID" value="KAJ3048926.1"/>
    <property type="molecule type" value="Genomic_DNA"/>
</dbReference>
<keyword evidence="9" id="KW-0863">Zinc-finger</keyword>
<evidence type="ECO:0000256" key="8">
    <source>
        <dbReference type="ARBA" id="ARBA00066213"/>
    </source>
</evidence>
<keyword evidence="5" id="KW-0804">Transcription</keyword>
<evidence type="ECO:0000313" key="12">
    <source>
        <dbReference type="EMBL" id="KAJ3048926.1"/>
    </source>
</evidence>
<dbReference type="SMART" id="SM00385">
    <property type="entry name" value="CYCLIN"/>
    <property type="match status" value="2"/>
</dbReference>
<comment type="similarity">
    <text evidence="1">Belongs to the TFIIB family.</text>
</comment>
<dbReference type="InterPro" id="IPR013763">
    <property type="entry name" value="Cyclin-like_dom"/>
</dbReference>
<evidence type="ECO:0000256" key="2">
    <source>
        <dbReference type="ARBA" id="ARBA00013932"/>
    </source>
</evidence>
<keyword evidence="13" id="KW-1185">Reference proteome</keyword>
<keyword evidence="4" id="KW-0805">Transcription regulation</keyword>
<dbReference type="InterPro" id="IPR036915">
    <property type="entry name" value="Cyclin-like_sf"/>
</dbReference>
<organism evidence="12 13">
    <name type="scientific">Rhizophlyctis rosea</name>
    <dbReference type="NCBI Taxonomy" id="64517"/>
    <lineage>
        <taxon>Eukaryota</taxon>
        <taxon>Fungi</taxon>
        <taxon>Fungi incertae sedis</taxon>
        <taxon>Chytridiomycota</taxon>
        <taxon>Chytridiomycota incertae sedis</taxon>
        <taxon>Chytridiomycetes</taxon>
        <taxon>Rhizophlyctidales</taxon>
        <taxon>Rhizophlyctidaceae</taxon>
        <taxon>Rhizophlyctis</taxon>
    </lineage>
</organism>
<dbReference type="CDD" id="cd20551">
    <property type="entry name" value="CYCLIN_TFIIB_rpt1"/>
    <property type="match status" value="1"/>
</dbReference>
<gene>
    <name evidence="12" type="primary">SUA7</name>
    <name evidence="12" type="ORF">HK097_010068</name>
</gene>
<evidence type="ECO:0000256" key="3">
    <source>
        <dbReference type="ARBA" id="ARBA00022737"/>
    </source>
</evidence>
<dbReference type="InterPro" id="IPR013150">
    <property type="entry name" value="TFIIB_cyclin"/>
</dbReference>
<reference evidence="12" key="1">
    <citation type="submission" date="2020-05" db="EMBL/GenBank/DDBJ databases">
        <title>Phylogenomic resolution of chytrid fungi.</title>
        <authorList>
            <person name="Stajich J.E."/>
            <person name="Amses K."/>
            <person name="Simmons R."/>
            <person name="Seto K."/>
            <person name="Myers J."/>
            <person name="Bonds A."/>
            <person name="Quandt C.A."/>
            <person name="Barry K."/>
            <person name="Liu P."/>
            <person name="Grigoriev I."/>
            <person name="Longcore J.E."/>
            <person name="James T.Y."/>
        </authorList>
    </citation>
    <scope>NUCLEOTIDE SEQUENCE</scope>
    <source>
        <strain evidence="12">JEL0318</strain>
    </source>
</reference>
<sequence>MSAAVSVKSEFAVPALPTKNLNVHLICKRCKDPNPDLAERFAEGDLVCRTCGLVVGDRIIDTRSEWRTFANSEDGGDDPSRVGAAGDPLLGGSSHLETTIIGGRNATSATSRDLNRVHNKTFGKTEKNLVQAFKNIQSMAERMSLSKLVVDSAKQLYKKVDDEKLLKGKTPEAISAACIYIACRENNVTRSFKEVCGATNVAKKEIGRIFKVLSNSVLQKQSEEISLTSYIGRFASTLDLDQTIQRTTNTVCDRATARGTLAGKSPISIVAACLYFAANMSHKTVSSKQIAEVAGCTEATLKNAYKLLWDNRKDFAEGVNMPKGIESLPEP</sequence>
<dbReference type="AlphaFoldDB" id="A0AAD5S839"/>
<evidence type="ECO:0000256" key="5">
    <source>
        <dbReference type="ARBA" id="ARBA00023163"/>
    </source>
</evidence>
<dbReference type="InterPro" id="IPR000679">
    <property type="entry name" value="Znf_GATA"/>
</dbReference>
<dbReference type="Pfam" id="PF00382">
    <property type="entry name" value="TFIIB"/>
    <property type="match status" value="2"/>
</dbReference>
<dbReference type="FunFam" id="1.10.472.170:FF:000001">
    <property type="entry name" value="Transcription initiation factor IIB"/>
    <property type="match status" value="1"/>
</dbReference>
<feature type="domain" description="GATA-type" evidence="10">
    <location>
        <begin position="27"/>
        <end position="53"/>
    </location>
</feature>
<keyword evidence="3" id="KW-0677">Repeat</keyword>
<evidence type="ECO:0000256" key="1">
    <source>
        <dbReference type="ARBA" id="ARBA00010857"/>
    </source>
</evidence>
<evidence type="ECO:0000256" key="6">
    <source>
        <dbReference type="ARBA" id="ARBA00031706"/>
    </source>
</evidence>
<evidence type="ECO:0000259" key="11">
    <source>
        <dbReference type="PROSITE" id="PS51134"/>
    </source>
</evidence>
<dbReference type="GO" id="GO:0051123">
    <property type="term" value="P:RNA polymerase II preinitiation complex assembly"/>
    <property type="evidence" value="ECO:0007669"/>
    <property type="project" value="UniProtKB-ARBA"/>
</dbReference>
<dbReference type="PANTHER" id="PTHR11618">
    <property type="entry name" value="TRANSCRIPTION INITIATION FACTOR IIB-RELATED"/>
    <property type="match status" value="1"/>
</dbReference>
<protein>
    <recommendedName>
        <fullName evidence="2">Transcription initiation factor IIB</fullName>
    </recommendedName>
    <alternativeName>
        <fullName evidence="6">General transcription factor TFIIB</fullName>
    </alternativeName>
</protein>
<keyword evidence="9" id="KW-0862">Zinc</keyword>
<dbReference type="GO" id="GO:0008270">
    <property type="term" value="F:zinc ion binding"/>
    <property type="evidence" value="ECO:0007669"/>
    <property type="project" value="UniProtKB-KW"/>
</dbReference>
<dbReference type="Gene3D" id="1.10.472.170">
    <property type="match status" value="1"/>
</dbReference>
<proteinExistence type="inferred from homology"/>
<comment type="subunit">
    <text evidence="8">Associates with TFIID-IIA (DA complex) to form TFIID-IIA-IIB (DAB-complex) which is then recognized by polymerase II.</text>
</comment>